<keyword evidence="5 6" id="KW-0239">DNA-directed DNA polymerase</keyword>
<dbReference type="GO" id="GO:0003887">
    <property type="term" value="F:DNA-directed DNA polymerase activity"/>
    <property type="evidence" value="ECO:0007669"/>
    <property type="project" value="UniProtKB-KW"/>
</dbReference>
<dbReference type="PROSITE" id="PS00116">
    <property type="entry name" value="DNA_POLYMERASE_B"/>
    <property type="match status" value="1"/>
</dbReference>
<dbReference type="AlphaFoldDB" id="G4RKJ5"/>
<reference evidence="6 7" key="1">
    <citation type="journal article" date="2011" name="PLoS ONE">
        <title>The complete genome sequence of Thermoproteus tenax: a physiologically versatile member of the Crenarchaeota.</title>
        <authorList>
            <person name="Siebers B."/>
            <person name="Zaparty M."/>
            <person name="Raddatz G."/>
            <person name="Tjaden B."/>
            <person name="Albers S.V."/>
            <person name="Bell S.D."/>
            <person name="Blombach F."/>
            <person name="Kletzin A."/>
            <person name="Kyrpides N."/>
            <person name="Lanz C."/>
            <person name="Plagens A."/>
            <person name="Rampp M."/>
            <person name="Rosinus A."/>
            <person name="von Jan M."/>
            <person name="Makarova K.S."/>
            <person name="Klenk H.P."/>
            <person name="Schuster S.C."/>
            <person name="Hensel R."/>
        </authorList>
    </citation>
    <scope>NUCLEOTIDE SEQUENCE [LARGE SCALE GENOMIC DNA]</scope>
    <source>
        <strain evidence="7">ATCC 35583 / DSM 2078 / JCM 9277 / NBRC 100435 / Kra 1</strain>
    </source>
</reference>
<dbReference type="HOGENOM" id="CLU_493172_0_0_2"/>
<dbReference type="RefSeq" id="WP_014127344.1">
    <property type="nucleotide sequence ID" value="NC_016070.1"/>
</dbReference>
<proteinExistence type="inferred from homology"/>
<evidence type="ECO:0000313" key="7">
    <source>
        <dbReference type="Proteomes" id="UP000002654"/>
    </source>
</evidence>
<dbReference type="PRINTS" id="PR00106">
    <property type="entry name" value="DNAPOLB"/>
</dbReference>
<dbReference type="EMBL" id="FN869859">
    <property type="protein sequence ID" value="CCC82090.1"/>
    <property type="molecule type" value="Genomic_DNA"/>
</dbReference>
<dbReference type="InterPro" id="IPR017964">
    <property type="entry name" value="DNA-dir_DNA_pol_B_CS"/>
</dbReference>
<dbReference type="GO" id="GO:0003676">
    <property type="term" value="F:nucleic acid binding"/>
    <property type="evidence" value="ECO:0007669"/>
    <property type="project" value="InterPro"/>
</dbReference>
<dbReference type="PaxDb" id="768679-TTX_1461"/>
<accession>G4RKJ5</accession>
<dbReference type="GeneID" id="11262339"/>
<evidence type="ECO:0000256" key="5">
    <source>
        <dbReference type="ARBA" id="ARBA00022932"/>
    </source>
</evidence>
<protein>
    <recommendedName>
        <fullName evidence="2">DNA-directed DNA polymerase</fullName>
        <ecNumber evidence="2">2.7.7.7</ecNumber>
    </recommendedName>
</protein>
<evidence type="ECO:0000256" key="2">
    <source>
        <dbReference type="ARBA" id="ARBA00012417"/>
    </source>
</evidence>
<evidence type="ECO:0000256" key="1">
    <source>
        <dbReference type="ARBA" id="ARBA00005755"/>
    </source>
</evidence>
<keyword evidence="3" id="KW-0808">Transferase</keyword>
<dbReference type="STRING" id="768679.TTX_1461"/>
<dbReference type="eggNOG" id="arCOG15270">
    <property type="taxonomic scope" value="Archaea"/>
</dbReference>
<dbReference type="OrthoDB" id="28759at2157"/>
<dbReference type="Gene3D" id="1.10.287.690">
    <property type="entry name" value="Helix hairpin bin"/>
    <property type="match status" value="1"/>
</dbReference>
<dbReference type="InterPro" id="IPR023211">
    <property type="entry name" value="DNA_pol_palm_dom_sf"/>
</dbReference>
<dbReference type="KEGG" id="ttn:TTX_1461"/>
<dbReference type="Gene3D" id="3.90.1600.10">
    <property type="entry name" value="Palm domain of DNA polymerase"/>
    <property type="match status" value="1"/>
</dbReference>
<keyword evidence="4" id="KW-0548">Nucleotidyltransferase</keyword>
<dbReference type="SUPFAM" id="SSF56672">
    <property type="entry name" value="DNA/RNA polymerases"/>
    <property type="match status" value="1"/>
</dbReference>
<evidence type="ECO:0000256" key="4">
    <source>
        <dbReference type="ARBA" id="ARBA00022695"/>
    </source>
</evidence>
<comment type="similarity">
    <text evidence="1">Belongs to the DNA polymerase type-B family.</text>
</comment>
<gene>
    <name evidence="6" type="primary">polB2</name>
    <name evidence="6" type="ordered locus">TTX_1461</name>
</gene>
<dbReference type="GO" id="GO:0000166">
    <property type="term" value="F:nucleotide binding"/>
    <property type="evidence" value="ECO:0007669"/>
    <property type="project" value="InterPro"/>
</dbReference>
<evidence type="ECO:0000313" key="6">
    <source>
        <dbReference type="EMBL" id="CCC82090.1"/>
    </source>
</evidence>
<dbReference type="Proteomes" id="UP000002654">
    <property type="component" value="Chromosome"/>
</dbReference>
<dbReference type="InterPro" id="IPR006172">
    <property type="entry name" value="DNA-dir_DNA_pol_B"/>
</dbReference>
<dbReference type="PATRIC" id="fig|768679.9.peg.1481"/>
<dbReference type="InterPro" id="IPR043502">
    <property type="entry name" value="DNA/RNA_pol_sf"/>
</dbReference>
<sequence>MLVLGRSRPPVRAEPLDLIPYVFDGVGYRPWEGAKVWLIEGDAGPLRFKLMRFGFRPSRSFVPRLAEEQRRGLVKPKRPVLAAVYRRGGELYWTTDGESVHVGGCPDADVIAVRGQSLGCAPRALDVGRRMWDELAEEDESWLLRALAGKPEDYVVAIYKLAERRLRLYEAVAEIAGIGVDAVLEFLRTNSLAAVAEALFHWEAEKEGIALEDRRRMLNMPKWDFARGRRPGVYKSVAEYDFFSLFPSIVAAQGVDPLGIRECSDGVPVKTLLGTKRVCFEGGPVSAVISSLLSRRIESSDAYVREALKFLMNAGIGAWGKAGWGLVCEPCLYFVRAEAHRLFDQAWRDLEPIYGDTDSIYVEESKMDLVESWARSLRGLKLRLEAVWEYFLLAPSEDGGVAEKNHLKIRGDHVVVKGSKLRPHDLPVAARLVYKHIVARAVREGTDPLALLASVLRGAPAGGLFVLRSIESRGGRTRSVQRIASFEDSRYADVFYLPGRGVIYTPKGAIRGRTVGDYSEREIREAAVEYVRRLAKIRALRSLLLTTALW</sequence>
<evidence type="ECO:0000256" key="3">
    <source>
        <dbReference type="ARBA" id="ARBA00022679"/>
    </source>
</evidence>
<dbReference type="EC" id="2.7.7.7" evidence="2"/>
<keyword evidence="7" id="KW-1185">Reference proteome</keyword>
<name>G4RKJ5_THETK</name>
<organism evidence="6 7">
    <name type="scientific">Thermoproteus tenax (strain ATCC 35583 / DSM 2078 / JCM 9277 / NBRC 100435 / Kra 1)</name>
    <dbReference type="NCBI Taxonomy" id="768679"/>
    <lineage>
        <taxon>Archaea</taxon>
        <taxon>Thermoproteota</taxon>
        <taxon>Thermoprotei</taxon>
        <taxon>Thermoproteales</taxon>
        <taxon>Thermoproteaceae</taxon>
        <taxon>Thermoproteus</taxon>
    </lineage>
</organism>